<evidence type="ECO:0000256" key="2">
    <source>
        <dbReference type="ARBA" id="ARBA00022723"/>
    </source>
</evidence>
<dbReference type="GO" id="GO:0000978">
    <property type="term" value="F:RNA polymerase II cis-regulatory region sequence-specific DNA binding"/>
    <property type="evidence" value="ECO:0007669"/>
    <property type="project" value="TreeGrafter"/>
</dbReference>
<evidence type="ECO:0000256" key="8">
    <source>
        <dbReference type="ARBA" id="ARBA00023163"/>
    </source>
</evidence>
<dbReference type="GO" id="GO:0005694">
    <property type="term" value="C:chromosome"/>
    <property type="evidence" value="ECO:0007669"/>
    <property type="project" value="UniProtKB-ARBA"/>
</dbReference>
<name>A0A8D2M1W8_ZONAL</name>
<feature type="compositionally biased region" description="Polar residues" evidence="11">
    <location>
        <begin position="63"/>
        <end position="75"/>
    </location>
</feature>
<dbReference type="GO" id="GO:0000981">
    <property type="term" value="F:DNA-binding transcription factor activity, RNA polymerase II-specific"/>
    <property type="evidence" value="ECO:0007669"/>
    <property type="project" value="TreeGrafter"/>
</dbReference>
<evidence type="ECO:0000256" key="4">
    <source>
        <dbReference type="ARBA" id="ARBA00022771"/>
    </source>
</evidence>
<keyword evidence="8" id="KW-0804">Transcription</keyword>
<keyword evidence="4 10" id="KW-0863">Zinc-finger</keyword>
<evidence type="ECO:0000256" key="9">
    <source>
        <dbReference type="ARBA" id="ARBA00023242"/>
    </source>
</evidence>
<keyword evidence="2" id="KW-0479">Metal-binding</keyword>
<feature type="region of interest" description="Disordered" evidence="11">
    <location>
        <begin position="1"/>
        <end position="81"/>
    </location>
</feature>
<keyword evidence="6" id="KW-0805">Transcription regulation</keyword>
<dbReference type="FunFam" id="3.30.160.60:FF:000322">
    <property type="entry name" value="GDNF-inducible zinc finger protein 1"/>
    <property type="match status" value="1"/>
</dbReference>
<keyword evidence="9" id="KW-0539">Nucleus</keyword>
<dbReference type="AlphaFoldDB" id="A0A8D2M1W8"/>
<feature type="domain" description="C2H2-type" evidence="12">
    <location>
        <begin position="109"/>
        <end position="136"/>
    </location>
</feature>
<dbReference type="FunFam" id="3.30.160.60:FF:001270">
    <property type="entry name" value="zinc finger protein 583 isoform X1"/>
    <property type="match status" value="1"/>
</dbReference>
<dbReference type="Ensembl" id="ENSZALT00000003363.1">
    <property type="protein sequence ID" value="ENSZALP00000001825.1"/>
    <property type="gene ID" value="ENSZALG00000002195.1"/>
</dbReference>
<dbReference type="PROSITE" id="PS50157">
    <property type="entry name" value="ZINC_FINGER_C2H2_2"/>
    <property type="match status" value="4"/>
</dbReference>
<dbReference type="GO" id="GO:0045893">
    <property type="term" value="P:positive regulation of DNA-templated transcription"/>
    <property type="evidence" value="ECO:0007669"/>
    <property type="project" value="UniProtKB-ARBA"/>
</dbReference>
<dbReference type="GO" id="GO:0005634">
    <property type="term" value="C:nucleus"/>
    <property type="evidence" value="ECO:0007669"/>
    <property type="project" value="UniProtKB-SubCell"/>
</dbReference>
<evidence type="ECO:0000256" key="6">
    <source>
        <dbReference type="ARBA" id="ARBA00023015"/>
    </source>
</evidence>
<dbReference type="FunFam" id="3.30.160.60:FF:000100">
    <property type="entry name" value="Zinc finger 45-like"/>
    <property type="match status" value="1"/>
</dbReference>
<evidence type="ECO:0000313" key="14">
    <source>
        <dbReference type="Proteomes" id="UP000694413"/>
    </source>
</evidence>
<evidence type="ECO:0000313" key="13">
    <source>
        <dbReference type="Ensembl" id="ENSZALP00000001825.1"/>
    </source>
</evidence>
<evidence type="ECO:0000256" key="5">
    <source>
        <dbReference type="ARBA" id="ARBA00022833"/>
    </source>
</evidence>
<dbReference type="SUPFAM" id="SSF57667">
    <property type="entry name" value="beta-beta-alpha zinc fingers"/>
    <property type="match status" value="2"/>
</dbReference>
<evidence type="ECO:0000256" key="7">
    <source>
        <dbReference type="ARBA" id="ARBA00023125"/>
    </source>
</evidence>
<organism evidence="13 14">
    <name type="scientific">Zonotrichia albicollis</name>
    <name type="common">White-throated sparrow</name>
    <name type="synonym">Fringilla albicollis</name>
    <dbReference type="NCBI Taxonomy" id="44394"/>
    <lineage>
        <taxon>Eukaryota</taxon>
        <taxon>Metazoa</taxon>
        <taxon>Chordata</taxon>
        <taxon>Craniata</taxon>
        <taxon>Vertebrata</taxon>
        <taxon>Euteleostomi</taxon>
        <taxon>Archelosauria</taxon>
        <taxon>Archosauria</taxon>
        <taxon>Dinosauria</taxon>
        <taxon>Saurischia</taxon>
        <taxon>Theropoda</taxon>
        <taxon>Coelurosauria</taxon>
        <taxon>Aves</taxon>
        <taxon>Neognathae</taxon>
        <taxon>Neoaves</taxon>
        <taxon>Telluraves</taxon>
        <taxon>Australaves</taxon>
        <taxon>Passeriformes</taxon>
        <taxon>Passerellidae</taxon>
        <taxon>Zonotrichia</taxon>
    </lineage>
</organism>
<sequence>PSPDEEMNMETREDKSPWKNLMEEAIVSDSRAQESKGEENPQRFQRRRGSKPSPGCSEEERPSLSQEGGQSYSQRSEPRPYECPQCQERFLRSFNLLRHQRICSEERPFLCPECGKGFKQNSHLIKHRHIHTGERPYQCDTCGKRFQTSSHLLLHERIHTDERPYECPQCGKSFTTKMQEQLHEPLQLHPPWENPHWAEPWFSMFPMIHAGKTPVPFPTSAKDMMGH</sequence>
<dbReference type="Pfam" id="PF00096">
    <property type="entry name" value="zf-C2H2"/>
    <property type="match status" value="4"/>
</dbReference>
<dbReference type="Proteomes" id="UP000694413">
    <property type="component" value="Unassembled WGS sequence"/>
</dbReference>
<evidence type="ECO:0000259" key="12">
    <source>
        <dbReference type="PROSITE" id="PS50157"/>
    </source>
</evidence>
<evidence type="ECO:0000256" key="3">
    <source>
        <dbReference type="ARBA" id="ARBA00022737"/>
    </source>
</evidence>
<keyword evidence="3" id="KW-0677">Repeat</keyword>
<evidence type="ECO:0000256" key="11">
    <source>
        <dbReference type="SAM" id="MobiDB-lite"/>
    </source>
</evidence>
<keyword evidence="5" id="KW-0862">Zinc</keyword>
<feature type="domain" description="C2H2-type" evidence="12">
    <location>
        <begin position="165"/>
        <end position="189"/>
    </location>
</feature>
<dbReference type="PROSITE" id="PS00028">
    <property type="entry name" value="ZINC_FINGER_C2H2_1"/>
    <property type="match status" value="3"/>
</dbReference>
<accession>A0A8D2M1W8</accession>
<protein>
    <recommendedName>
        <fullName evidence="12">C2H2-type domain-containing protein</fullName>
    </recommendedName>
</protein>
<keyword evidence="14" id="KW-1185">Reference proteome</keyword>
<proteinExistence type="predicted"/>
<dbReference type="Gene3D" id="3.30.160.60">
    <property type="entry name" value="Classic Zinc Finger"/>
    <property type="match status" value="4"/>
</dbReference>
<feature type="domain" description="C2H2-type" evidence="12">
    <location>
        <begin position="81"/>
        <end position="108"/>
    </location>
</feature>
<dbReference type="InterPro" id="IPR013087">
    <property type="entry name" value="Znf_C2H2_type"/>
</dbReference>
<feature type="domain" description="C2H2-type" evidence="12">
    <location>
        <begin position="137"/>
        <end position="164"/>
    </location>
</feature>
<feature type="compositionally biased region" description="Basic and acidic residues" evidence="11">
    <location>
        <begin position="31"/>
        <end position="41"/>
    </location>
</feature>
<reference evidence="13" key="1">
    <citation type="submission" date="2025-08" db="UniProtKB">
        <authorList>
            <consortium name="Ensembl"/>
        </authorList>
    </citation>
    <scope>IDENTIFICATION</scope>
</reference>
<comment type="subcellular location">
    <subcellularLocation>
        <location evidence="1">Nucleus</location>
    </subcellularLocation>
</comment>
<dbReference type="InterPro" id="IPR036236">
    <property type="entry name" value="Znf_C2H2_sf"/>
</dbReference>
<keyword evidence="7" id="KW-0238">DNA-binding</keyword>
<dbReference type="PANTHER" id="PTHR23226:SF375">
    <property type="entry name" value="C2H2-TYPE DOMAIN-CONTAINING PROTEIN-RELATED"/>
    <property type="match status" value="1"/>
</dbReference>
<dbReference type="PANTHER" id="PTHR23226">
    <property type="entry name" value="ZINC FINGER AND SCAN DOMAIN-CONTAINING"/>
    <property type="match status" value="1"/>
</dbReference>
<dbReference type="SMART" id="SM00355">
    <property type="entry name" value="ZnF_C2H2"/>
    <property type="match status" value="4"/>
</dbReference>
<evidence type="ECO:0000256" key="1">
    <source>
        <dbReference type="ARBA" id="ARBA00004123"/>
    </source>
</evidence>
<reference evidence="13" key="2">
    <citation type="submission" date="2025-09" db="UniProtKB">
        <authorList>
            <consortium name="Ensembl"/>
        </authorList>
    </citation>
    <scope>IDENTIFICATION</scope>
</reference>
<evidence type="ECO:0000256" key="10">
    <source>
        <dbReference type="PROSITE-ProRule" id="PRU00042"/>
    </source>
</evidence>
<dbReference type="FunFam" id="3.30.160.60:FF:001732">
    <property type="entry name" value="Zgc:162936"/>
    <property type="match status" value="1"/>
</dbReference>
<dbReference type="GO" id="GO:0008270">
    <property type="term" value="F:zinc ion binding"/>
    <property type="evidence" value="ECO:0007669"/>
    <property type="project" value="UniProtKB-KW"/>
</dbReference>